<dbReference type="AlphaFoldDB" id="E1WZ28"/>
<reference evidence="2" key="1">
    <citation type="journal article" date="2013" name="ISME J.">
        <title>A small predatory core genome in the divergent marine Bacteriovorax marinus SJ and the terrestrial Bdellovibrio bacteriovorus.</title>
        <authorList>
            <person name="Crossman L.C."/>
            <person name="Chen H."/>
            <person name="Cerdeno-Tarraga A.M."/>
            <person name="Brooks K."/>
            <person name="Quail M.A."/>
            <person name="Pineiro S.A."/>
            <person name="Hobley L."/>
            <person name="Sockett R.E."/>
            <person name="Bentley S.D."/>
            <person name="Parkhill J."/>
            <person name="Williams H.N."/>
            <person name="Stine O.C."/>
        </authorList>
    </citation>
    <scope>NUCLEOTIDE SEQUENCE [LARGE SCALE GENOMIC DNA]</scope>
    <source>
        <strain evidence="2">ATCC BAA-682 / DSM 15412 / SJ</strain>
    </source>
</reference>
<gene>
    <name evidence="1" type="ordered locus">BMS_1251</name>
</gene>
<accession>E1WZ28</accession>
<dbReference type="HOGENOM" id="CLU_1822638_0_0_7"/>
<dbReference type="Proteomes" id="UP000008963">
    <property type="component" value="Chromosome"/>
</dbReference>
<evidence type="ECO:0000313" key="2">
    <source>
        <dbReference type="Proteomes" id="UP000008963"/>
    </source>
</evidence>
<protein>
    <submittedName>
        <fullName evidence="1">Exported protein</fullName>
    </submittedName>
</protein>
<proteinExistence type="predicted"/>
<keyword evidence="2" id="KW-1185">Reference proteome</keyword>
<evidence type="ECO:0000313" key="1">
    <source>
        <dbReference type="EMBL" id="CBW26125.1"/>
    </source>
</evidence>
<sequence>MLYLMKFFKNAKVIMKNIVGFLLIFLISFSSHSQTAQKAQEMLNKEERDATLRRRLEPRISDKYYLGRFLIYDCEGRHFACVNYPSFFNCQERRENDKENKEVYFSCAPLKQYETLKDCTQAYLNYIYRRTNKSFCINKIF</sequence>
<dbReference type="EMBL" id="FQ312005">
    <property type="protein sequence ID" value="CBW26125.1"/>
    <property type="molecule type" value="Genomic_DNA"/>
</dbReference>
<organism evidence="1 2">
    <name type="scientific">Halobacteriovorax marinus (strain ATCC BAA-682 / DSM 15412 / SJ)</name>
    <name type="common">Bacteriovorax marinus</name>
    <dbReference type="NCBI Taxonomy" id="862908"/>
    <lineage>
        <taxon>Bacteria</taxon>
        <taxon>Pseudomonadati</taxon>
        <taxon>Bdellovibrionota</taxon>
        <taxon>Bacteriovoracia</taxon>
        <taxon>Bacteriovoracales</taxon>
        <taxon>Halobacteriovoraceae</taxon>
        <taxon>Halobacteriovorax</taxon>
    </lineage>
</organism>
<name>E1WZ28_HALMS</name>
<dbReference type="PATRIC" id="fig|862908.3.peg.1190"/>
<dbReference type="KEGG" id="bmx:BMS_1251"/>